<comment type="caution">
    <text evidence="4">The sequence shown here is derived from an EMBL/GenBank/DDBJ whole genome shotgun (WGS) entry which is preliminary data.</text>
</comment>
<organism evidence="4 5">
    <name type="scientific">Panicum virgatum</name>
    <name type="common">Blackwell switchgrass</name>
    <dbReference type="NCBI Taxonomy" id="38727"/>
    <lineage>
        <taxon>Eukaryota</taxon>
        <taxon>Viridiplantae</taxon>
        <taxon>Streptophyta</taxon>
        <taxon>Embryophyta</taxon>
        <taxon>Tracheophyta</taxon>
        <taxon>Spermatophyta</taxon>
        <taxon>Magnoliopsida</taxon>
        <taxon>Liliopsida</taxon>
        <taxon>Poales</taxon>
        <taxon>Poaceae</taxon>
        <taxon>PACMAD clade</taxon>
        <taxon>Panicoideae</taxon>
        <taxon>Panicodae</taxon>
        <taxon>Paniceae</taxon>
        <taxon>Panicinae</taxon>
        <taxon>Panicum</taxon>
        <taxon>Panicum sect. Hiantes</taxon>
    </lineage>
</organism>
<dbReference type="GO" id="GO:0009089">
    <property type="term" value="P:lysine biosynthetic process via diaminopimelate"/>
    <property type="evidence" value="ECO:0007669"/>
    <property type="project" value="InterPro"/>
</dbReference>
<dbReference type="Pfam" id="PF01678">
    <property type="entry name" value="DAP_epimerase"/>
    <property type="match status" value="1"/>
</dbReference>
<dbReference type="GO" id="GO:0005829">
    <property type="term" value="C:cytosol"/>
    <property type="evidence" value="ECO:0007669"/>
    <property type="project" value="TreeGrafter"/>
</dbReference>
<evidence type="ECO:0000313" key="5">
    <source>
        <dbReference type="Proteomes" id="UP000823388"/>
    </source>
</evidence>
<evidence type="ECO:0000256" key="2">
    <source>
        <dbReference type="ARBA" id="ARBA00023235"/>
    </source>
</evidence>
<dbReference type="PANTHER" id="PTHR31689:SF0">
    <property type="entry name" value="DIAMINOPIMELATE EPIMERASE"/>
    <property type="match status" value="1"/>
</dbReference>
<keyword evidence="2" id="KW-0413">Isomerase</keyword>
<dbReference type="Proteomes" id="UP000823388">
    <property type="component" value="Chromosome 1N"/>
</dbReference>
<sequence>LPPPPPPPPPPPLPPPSPPPPGISLSPRTAPSRRRVVVSAVSTPRSSPAASSLERLHFVKYQGPGNDFIMVDNRDSSVPKLTPKQAAILCDRNYCIGADGVIFVMPRVNGAGYTMRMFNSDGSEPEMCGNGLHCFTRFIAELENLQGTNSSKIHTAAGLIIPEIQNDGQVKVDMGEPILSGPEIPTKLPATRNKAVVQAELEVEGSTWHVTCVNMGNPHCVTFGSKELKVLQVDDLKLSEIGPKFEHHEMFPARTNTEFVEAHTLKCEFGSVVLEQLLLVVLVLARLLLPLFLRAELSVNV</sequence>
<evidence type="ECO:0008006" key="6">
    <source>
        <dbReference type="Google" id="ProtNLM"/>
    </source>
</evidence>
<evidence type="ECO:0000256" key="3">
    <source>
        <dbReference type="SAM" id="MobiDB-lite"/>
    </source>
</evidence>
<evidence type="ECO:0000256" key="1">
    <source>
        <dbReference type="ARBA" id="ARBA00010219"/>
    </source>
</evidence>
<accession>A0A8T0WWR0</accession>
<dbReference type="PANTHER" id="PTHR31689">
    <property type="entry name" value="DIAMINOPIMELATE EPIMERASE, CHLOROPLASTIC"/>
    <property type="match status" value="1"/>
</dbReference>
<feature type="non-terminal residue" evidence="4">
    <location>
        <position position="1"/>
    </location>
</feature>
<dbReference type="NCBIfam" id="TIGR00652">
    <property type="entry name" value="DapF"/>
    <property type="match status" value="1"/>
</dbReference>
<feature type="compositionally biased region" description="Low complexity" evidence="3">
    <location>
        <begin position="37"/>
        <end position="49"/>
    </location>
</feature>
<dbReference type="GO" id="GO:0008837">
    <property type="term" value="F:diaminopimelate epimerase activity"/>
    <property type="evidence" value="ECO:0007669"/>
    <property type="project" value="InterPro"/>
</dbReference>
<dbReference type="InterPro" id="IPR001653">
    <property type="entry name" value="DAP_epimerase_DapF"/>
</dbReference>
<reference evidence="4 5" key="1">
    <citation type="submission" date="2020-05" db="EMBL/GenBank/DDBJ databases">
        <title>WGS assembly of Panicum virgatum.</title>
        <authorList>
            <person name="Lovell J.T."/>
            <person name="Jenkins J."/>
            <person name="Shu S."/>
            <person name="Juenger T.E."/>
            <person name="Schmutz J."/>
        </authorList>
    </citation>
    <scope>NUCLEOTIDE SEQUENCE [LARGE SCALE GENOMIC DNA]</scope>
    <source>
        <strain evidence="4">AP13</strain>
        <strain evidence="5">cv. AP13</strain>
    </source>
</reference>
<dbReference type="AlphaFoldDB" id="A0A8T0WWR0"/>
<dbReference type="Gene3D" id="3.10.310.10">
    <property type="entry name" value="Diaminopimelate Epimerase, Chain A, domain 1"/>
    <property type="match status" value="2"/>
</dbReference>
<dbReference type="EMBL" id="CM029038">
    <property type="protein sequence ID" value="KAG2651228.1"/>
    <property type="molecule type" value="Genomic_DNA"/>
</dbReference>
<proteinExistence type="inferred from homology"/>
<name>A0A8T0WWR0_PANVG</name>
<comment type="similarity">
    <text evidence="1">Belongs to the diaminopimelate epimerase family.</text>
</comment>
<keyword evidence="5" id="KW-1185">Reference proteome</keyword>
<dbReference type="SUPFAM" id="SSF54506">
    <property type="entry name" value="Diaminopimelate epimerase-like"/>
    <property type="match status" value="2"/>
</dbReference>
<dbReference type="FunFam" id="3.10.310.10:FF:000011">
    <property type="entry name" value="Diaminopimelate epimerase, chloroplastic"/>
    <property type="match status" value="1"/>
</dbReference>
<gene>
    <name evidence="4" type="ORF">PVAP13_1NG252900</name>
</gene>
<evidence type="ECO:0000313" key="4">
    <source>
        <dbReference type="EMBL" id="KAG2651228.1"/>
    </source>
</evidence>
<protein>
    <recommendedName>
        <fullName evidence="6">Diaminopimelate epimerase</fullName>
    </recommendedName>
</protein>
<dbReference type="EMBL" id="CM029038">
    <property type="protein sequence ID" value="KAG2651229.1"/>
    <property type="molecule type" value="Genomic_DNA"/>
</dbReference>
<feature type="region of interest" description="Disordered" evidence="3">
    <location>
        <begin position="1"/>
        <end position="49"/>
    </location>
</feature>
<feature type="compositionally biased region" description="Pro residues" evidence="3">
    <location>
        <begin position="1"/>
        <end position="22"/>
    </location>
</feature>
<dbReference type="EMBL" id="CM029038">
    <property type="protein sequence ID" value="KAG2651227.1"/>
    <property type="molecule type" value="Genomic_DNA"/>
</dbReference>